<keyword evidence="2" id="KW-1185">Reference proteome</keyword>
<dbReference type="HOGENOM" id="CLU_1768013_0_0_1"/>
<accession>N1PGS7</accession>
<reference evidence="2" key="1">
    <citation type="journal article" date="2012" name="PLoS Genet.">
        <title>The genomes of the fungal plant pathogens Cladosporium fulvum and Dothistroma septosporum reveal adaptation to different hosts and lifestyles but also signatures of common ancestry.</title>
        <authorList>
            <person name="de Wit P.J.G.M."/>
            <person name="van der Burgt A."/>
            <person name="Oekmen B."/>
            <person name="Stergiopoulos I."/>
            <person name="Abd-Elsalam K.A."/>
            <person name="Aerts A.L."/>
            <person name="Bahkali A.H."/>
            <person name="Beenen H.G."/>
            <person name="Chettri P."/>
            <person name="Cox M.P."/>
            <person name="Datema E."/>
            <person name="de Vries R.P."/>
            <person name="Dhillon B."/>
            <person name="Ganley A.R."/>
            <person name="Griffiths S.A."/>
            <person name="Guo Y."/>
            <person name="Hamelin R.C."/>
            <person name="Henrissat B."/>
            <person name="Kabir M.S."/>
            <person name="Jashni M.K."/>
            <person name="Kema G."/>
            <person name="Klaubauf S."/>
            <person name="Lapidus A."/>
            <person name="Levasseur A."/>
            <person name="Lindquist E."/>
            <person name="Mehrabi R."/>
            <person name="Ohm R.A."/>
            <person name="Owen T.J."/>
            <person name="Salamov A."/>
            <person name="Schwelm A."/>
            <person name="Schijlen E."/>
            <person name="Sun H."/>
            <person name="van den Burg H.A."/>
            <person name="van Ham R.C.H.J."/>
            <person name="Zhang S."/>
            <person name="Goodwin S.B."/>
            <person name="Grigoriev I.V."/>
            <person name="Collemare J."/>
            <person name="Bradshaw R.E."/>
        </authorList>
    </citation>
    <scope>NUCLEOTIDE SEQUENCE [LARGE SCALE GENOMIC DNA]</scope>
    <source>
        <strain evidence="2">NZE10 / CBS 128990</strain>
    </source>
</reference>
<dbReference type="Proteomes" id="UP000016933">
    <property type="component" value="Unassembled WGS sequence"/>
</dbReference>
<dbReference type="EMBL" id="KB446543">
    <property type="protein sequence ID" value="EME40720.1"/>
    <property type="molecule type" value="Genomic_DNA"/>
</dbReference>
<dbReference type="OrthoDB" id="3645087at2759"/>
<organism evidence="1 2">
    <name type="scientific">Dothistroma septosporum (strain NZE10 / CBS 128990)</name>
    <name type="common">Red band needle blight fungus</name>
    <name type="synonym">Mycosphaerella pini</name>
    <dbReference type="NCBI Taxonomy" id="675120"/>
    <lineage>
        <taxon>Eukaryota</taxon>
        <taxon>Fungi</taxon>
        <taxon>Dikarya</taxon>
        <taxon>Ascomycota</taxon>
        <taxon>Pezizomycotina</taxon>
        <taxon>Dothideomycetes</taxon>
        <taxon>Dothideomycetidae</taxon>
        <taxon>Mycosphaerellales</taxon>
        <taxon>Mycosphaerellaceae</taxon>
        <taxon>Dothistroma</taxon>
    </lineage>
</organism>
<gene>
    <name evidence="1" type="ORF">DOTSEDRAFT_27337</name>
</gene>
<protein>
    <submittedName>
        <fullName evidence="1">Uncharacterized protein</fullName>
    </submittedName>
</protein>
<sequence length="147" mass="16852">MSRRKKKLNLSTATDQKDCKLLGLPAKPRSQTYKVAYEGGETKAPERSKTNHKGRIQAPGLLLACRQLYAEDVKMHYAFTSHQISNIYRLKQWMRKIGPRQGRELFDVMVSEGAGGYSLQPLPGHGGRVQKEIRRIQHPMYHLRAHQ</sequence>
<evidence type="ECO:0000313" key="1">
    <source>
        <dbReference type="EMBL" id="EME40720.1"/>
    </source>
</evidence>
<reference evidence="1 2" key="2">
    <citation type="journal article" date="2012" name="PLoS Pathog.">
        <title>Diverse lifestyles and strategies of plant pathogenesis encoded in the genomes of eighteen Dothideomycetes fungi.</title>
        <authorList>
            <person name="Ohm R.A."/>
            <person name="Feau N."/>
            <person name="Henrissat B."/>
            <person name="Schoch C.L."/>
            <person name="Horwitz B.A."/>
            <person name="Barry K.W."/>
            <person name="Condon B.J."/>
            <person name="Copeland A.C."/>
            <person name="Dhillon B."/>
            <person name="Glaser F."/>
            <person name="Hesse C.N."/>
            <person name="Kosti I."/>
            <person name="LaButti K."/>
            <person name="Lindquist E.A."/>
            <person name="Lucas S."/>
            <person name="Salamov A.A."/>
            <person name="Bradshaw R.E."/>
            <person name="Ciuffetti L."/>
            <person name="Hamelin R.C."/>
            <person name="Kema G.H.J."/>
            <person name="Lawrence C."/>
            <person name="Scott J.A."/>
            <person name="Spatafora J.W."/>
            <person name="Turgeon B.G."/>
            <person name="de Wit P.J.G.M."/>
            <person name="Zhong S."/>
            <person name="Goodwin S.B."/>
            <person name="Grigoriev I.V."/>
        </authorList>
    </citation>
    <scope>NUCLEOTIDE SEQUENCE [LARGE SCALE GENOMIC DNA]</scope>
    <source>
        <strain evidence="2">NZE10 / CBS 128990</strain>
    </source>
</reference>
<proteinExistence type="predicted"/>
<name>N1PGS7_DOTSN</name>
<evidence type="ECO:0000313" key="2">
    <source>
        <dbReference type="Proteomes" id="UP000016933"/>
    </source>
</evidence>
<dbReference type="AlphaFoldDB" id="N1PGS7"/>